<evidence type="ECO:0000256" key="2">
    <source>
        <dbReference type="SAM" id="SignalP"/>
    </source>
</evidence>
<sequence>MAQISVPVCSLIMLIVMGLFIDQAAAGSYNCCTKYSTGQVPINKVKGYYIQENKGPCNIKAVVLRTLRNKWVCADPNQAWVPVIVMKLGVKVAKLRGQ</sequence>
<dbReference type="GO" id="GO:0006955">
    <property type="term" value="P:immune response"/>
    <property type="evidence" value="ECO:0007669"/>
    <property type="project" value="InterPro"/>
</dbReference>
<dbReference type="PANTHER" id="PTHR12015">
    <property type="entry name" value="SMALL INDUCIBLE CYTOKINE A"/>
    <property type="match status" value="1"/>
</dbReference>
<dbReference type="GeneID" id="116218367"/>
<evidence type="ECO:0000313" key="4">
    <source>
        <dbReference type="Proteomes" id="UP000515152"/>
    </source>
</evidence>
<dbReference type="SUPFAM" id="SSF54117">
    <property type="entry name" value="Interleukin 8-like chemokines"/>
    <property type="match status" value="1"/>
</dbReference>
<feature type="signal peptide" evidence="2">
    <location>
        <begin position="1"/>
        <end position="26"/>
    </location>
</feature>
<evidence type="ECO:0000259" key="3">
    <source>
        <dbReference type="SMART" id="SM00199"/>
    </source>
</evidence>
<feature type="chain" id="PRO_5028342419" evidence="2">
    <location>
        <begin position="27"/>
        <end position="98"/>
    </location>
</feature>
<dbReference type="InterPro" id="IPR039809">
    <property type="entry name" value="Chemokine_b/g/d"/>
</dbReference>
<dbReference type="CDD" id="cd00272">
    <property type="entry name" value="Chemokine_CC"/>
    <property type="match status" value="1"/>
</dbReference>
<dbReference type="OrthoDB" id="8870994at2759"/>
<dbReference type="Proteomes" id="UP000515152">
    <property type="component" value="Chromosome 22"/>
</dbReference>
<gene>
    <name evidence="5" type="primary">LOC116218367</name>
</gene>
<evidence type="ECO:0000313" key="5">
    <source>
        <dbReference type="RefSeq" id="XP_031415489.1"/>
    </source>
</evidence>
<protein>
    <submittedName>
        <fullName evidence="5">C-C motif chemokine 20-like</fullName>
    </submittedName>
</protein>
<dbReference type="GO" id="GO:0005615">
    <property type="term" value="C:extracellular space"/>
    <property type="evidence" value="ECO:0007669"/>
    <property type="project" value="UniProtKB-KW"/>
</dbReference>
<keyword evidence="2" id="KW-0732">Signal</keyword>
<dbReference type="KEGG" id="char:116218367"/>
<proteinExistence type="predicted"/>
<dbReference type="SMART" id="SM00199">
    <property type="entry name" value="SCY"/>
    <property type="match status" value="1"/>
</dbReference>
<dbReference type="PANTHER" id="PTHR12015:SF190">
    <property type="entry name" value="C-C MOTIF CHEMOKINE"/>
    <property type="match status" value="1"/>
</dbReference>
<dbReference type="RefSeq" id="XP_031415489.1">
    <property type="nucleotide sequence ID" value="XM_031559629.1"/>
</dbReference>
<dbReference type="Pfam" id="PF00048">
    <property type="entry name" value="IL8"/>
    <property type="match status" value="1"/>
</dbReference>
<dbReference type="GO" id="GO:0008009">
    <property type="term" value="F:chemokine activity"/>
    <property type="evidence" value="ECO:0007669"/>
    <property type="project" value="InterPro"/>
</dbReference>
<feature type="domain" description="Chemokine interleukin-8-like" evidence="3">
    <location>
        <begin position="28"/>
        <end position="88"/>
    </location>
</feature>
<dbReference type="AlphaFoldDB" id="A0A6P8ETP0"/>
<dbReference type="InterPro" id="IPR036048">
    <property type="entry name" value="Interleukin_8-like_sf"/>
</dbReference>
<dbReference type="InterPro" id="IPR001811">
    <property type="entry name" value="Chemokine_IL8-like_dom"/>
</dbReference>
<organism evidence="4 5">
    <name type="scientific">Clupea harengus</name>
    <name type="common">Atlantic herring</name>
    <dbReference type="NCBI Taxonomy" id="7950"/>
    <lineage>
        <taxon>Eukaryota</taxon>
        <taxon>Metazoa</taxon>
        <taxon>Chordata</taxon>
        <taxon>Craniata</taxon>
        <taxon>Vertebrata</taxon>
        <taxon>Euteleostomi</taxon>
        <taxon>Actinopterygii</taxon>
        <taxon>Neopterygii</taxon>
        <taxon>Teleostei</taxon>
        <taxon>Clupei</taxon>
        <taxon>Clupeiformes</taxon>
        <taxon>Clupeoidei</taxon>
        <taxon>Clupeidae</taxon>
        <taxon>Clupea</taxon>
    </lineage>
</organism>
<dbReference type="Gene3D" id="2.40.50.40">
    <property type="match status" value="1"/>
</dbReference>
<evidence type="ECO:0000256" key="1">
    <source>
        <dbReference type="ARBA" id="ARBA00022514"/>
    </source>
</evidence>
<name>A0A6P8ETP0_CLUHA</name>
<accession>A0A6P8ETP0</accession>
<keyword evidence="4" id="KW-1185">Reference proteome</keyword>
<keyword evidence="1" id="KW-0202">Cytokine</keyword>
<reference evidence="5" key="1">
    <citation type="submission" date="2025-08" db="UniProtKB">
        <authorList>
            <consortium name="RefSeq"/>
        </authorList>
    </citation>
    <scope>IDENTIFICATION</scope>
</reference>